<dbReference type="RefSeq" id="WP_256202082.1">
    <property type="nucleotide sequence ID" value="NZ_FNUH01000002.1"/>
</dbReference>
<name>A0A1H7ULK6_9STRE</name>
<gene>
    <name evidence="1" type="ORF">SAMN04487839_101540</name>
</gene>
<dbReference type="AlphaFoldDB" id="A0A1H7ULK6"/>
<evidence type="ECO:0000313" key="2">
    <source>
        <dbReference type="Proteomes" id="UP000182764"/>
    </source>
</evidence>
<sequence>MAVAKANNATPVILLSYAISQTIAKLFPDFDKPINANIATDMRAALGYENTFKNTVKSMILPYTKDDTSKTFKEIATNYRTYLNQQKDIDFCKKEANGIIGLYNKLDEALSFEEKQKLLAFMENIHLNTYTISYIGQFILNENEQYIDSIHLYSAGTIGLSINMIYASGKFIIDVKQSFPEDTYVKPFLETLAELGITNAQVSDSIPFTTPKDGLRNRK</sequence>
<evidence type="ECO:0000313" key="1">
    <source>
        <dbReference type="EMBL" id="SEL97821.1"/>
    </source>
</evidence>
<organism evidence="1 2">
    <name type="scientific">Streptococcus gallolyticus</name>
    <dbReference type="NCBI Taxonomy" id="315405"/>
    <lineage>
        <taxon>Bacteria</taxon>
        <taxon>Bacillati</taxon>
        <taxon>Bacillota</taxon>
        <taxon>Bacilli</taxon>
        <taxon>Lactobacillales</taxon>
        <taxon>Streptococcaceae</taxon>
        <taxon>Streptococcus</taxon>
    </lineage>
</organism>
<proteinExistence type="predicted"/>
<accession>A0A1H7ULK6</accession>
<dbReference type="Proteomes" id="UP000182764">
    <property type="component" value="Unassembled WGS sequence"/>
</dbReference>
<dbReference type="EMBL" id="FOBM01000001">
    <property type="protein sequence ID" value="SEL97821.1"/>
    <property type="molecule type" value="Genomic_DNA"/>
</dbReference>
<protein>
    <submittedName>
        <fullName evidence="1">Uncharacterized protein</fullName>
    </submittedName>
</protein>
<reference evidence="1 2" key="1">
    <citation type="submission" date="2016-10" db="EMBL/GenBank/DDBJ databases">
        <authorList>
            <person name="de Groot N.N."/>
        </authorList>
    </citation>
    <scope>NUCLEOTIDE SEQUENCE [LARGE SCALE GENOMIC DNA]</scope>
    <source>
        <strain evidence="1 2">VTM1R29</strain>
    </source>
</reference>